<protein>
    <recommendedName>
        <fullName evidence="1">Translation machinery-associated protein 16</fullName>
    </recommendedName>
</protein>
<keyword evidence="6" id="KW-0472">Membrane</keyword>
<feature type="region of interest" description="Disordered" evidence="5">
    <location>
        <begin position="267"/>
        <end position="313"/>
    </location>
</feature>
<feature type="compositionally biased region" description="Acidic residues" evidence="5">
    <location>
        <begin position="285"/>
        <end position="313"/>
    </location>
</feature>
<proteinExistence type="inferred from homology"/>
<dbReference type="GO" id="GO:0005634">
    <property type="term" value="C:nucleus"/>
    <property type="evidence" value="ECO:0007669"/>
    <property type="project" value="TreeGrafter"/>
</dbReference>
<feature type="compositionally biased region" description="Basic and acidic residues" evidence="5">
    <location>
        <begin position="275"/>
        <end position="284"/>
    </location>
</feature>
<evidence type="ECO:0000256" key="5">
    <source>
        <dbReference type="SAM" id="MobiDB-lite"/>
    </source>
</evidence>
<evidence type="ECO:0000256" key="2">
    <source>
        <dbReference type="ARBA" id="ARBA00034079"/>
    </source>
</evidence>
<evidence type="ECO:0000313" key="8">
    <source>
        <dbReference type="Proteomes" id="UP000018467"/>
    </source>
</evidence>
<comment type="similarity">
    <text evidence="3">Belongs to the TMA16 family.</text>
</comment>
<dbReference type="InterPro" id="IPR038356">
    <property type="entry name" value="Tma16_sf"/>
</dbReference>
<evidence type="ECO:0000256" key="1">
    <source>
        <dbReference type="ARBA" id="ARBA00020047"/>
    </source>
</evidence>
<dbReference type="Ensembl" id="ENSAMXT00000043274.1">
    <property type="protein sequence ID" value="ENSAMXP00000032426.1"/>
    <property type="gene ID" value="ENSAMXG00000031931.1"/>
</dbReference>
<dbReference type="InParanoid" id="A0A3B1IRS2"/>
<dbReference type="FunFam" id="1.20.1440.170:FF:000001">
    <property type="entry name" value="Translation machinery-associated 16 homolog"/>
    <property type="match status" value="1"/>
</dbReference>
<dbReference type="Pfam" id="PF11176">
    <property type="entry name" value="Tma16"/>
    <property type="match status" value="1"/>
</dbReference>
<feature type="transmembrane region" description="Helical" evidence="6">
    <location>
        <begin position="36"/>
        <end position="59"/>
    </location>
</feature>
<name>A0A3B1IRS2_ASTMX</name>
<comment type="subunit">
    <text evidence="4">Associates with pre-60S ribosomal particles.</text>
</comment>
<keyword evidence="6" id="KW-1133">Transmembrane helix</keyword>
<dbReference type="STRING" id="7994.ENSAMXP00000032426"/>
<organism evidence="7 8">
    <name type="scientific">Astyanax mexicanus</name>
    <name type="common">Blind cave fish</name>
    <name type="synonym">Astyanax fasciatus mexicanus</name>
    <dbReference type="NCBI Taxonomy" id="7994"/>
    <lineage>
        <taxon>Eukaryota</taxon>
        <taxon>Metazoa</taxon>
        <taxon>Chordata</taxon>
        <taxon>Craniata</taxon>
        <taxon>Vertebrata</taxon>
        <taxon>Euteleostomi</taxon>
        <taxon>Actinopterygii</taxon>
        <taxon>Neopterygii</taxon>
        <taxon>Teleostei</taxon>
        <taxon>Ostariophysi</taxon>
        <taxon>Characiformes</taxon>
        <taxon>Characoidei</taxon>
        <taxon>Acestrorhamphidae</taxon>
        <taxon>Acestrorhamphinae</taxon>
        <taxon>Astyanax</taxon>
    </lineage>
</organism>
<feature type="compositionally biased region" description="Low complexity" evidence="5">
    <location>
        <begin position="99"/>
        <end position="108"/>
    </location>
</feature>
<reference evidence="8" key="2">
    <citation type="journal article" date="2014" name="Nat. Commun.">
        <title>The cavefish genome reveals candidate genes for eye loss.</title>
        <authorList>
            <person name="McGaugh S.E."/>
            <person name="Gross J.B."/>
            <person name="Aken B."/>
            <person name="Blin M."/>
            <person name="Borowsky R."/>
            <person name="Chalopin D."/>
            <person name="Hinaux H."/>
            <person name="Jeffery W.R."/>
            <person name="Keene A."/>
            <person name="Ma L."/>
            <person name="Minx P."/>
            <person name="Murphy D."/>
            <person name="O'Quin K.E."/>
            <person name="Retaux S."/>
            <person name="Rohner N."/>
            <person name="Searle S.M."/>
            <person name="Stahl B.A."/>
            <person name="Tabin C."/>
            <person name="Volff J.N."/>
            <person name="Yoshizawa M."/>
            <person name="Warren W.C."/>
        </authorList>
    </citation>
    <scope>NUCLEOTIDE SEQUENCE [LARGE SCALE GENOMIC DNA]</scope>
    <source>
        <strain evidence="8">female</strain>
    </source>
</reference>
<reference evidence="7" key="3">
    <citation type="submission" date="2025-08" db="UniProtKB">
        <authorList>
            <consortium name="Ensembl"/>
        </authorList>
    </citation>
    <scope>IDENTIFICATION</scope>
</reference>
<sequence length="313" mass="36113">MHLFIHYFINLFLICLFIHLLICICIYLYIYLFVYVFIYTFIYYNININAPLSALRICLVFTIGKRNHVCGVIVEFVSGGTKIQADRSAFLFNTCLSRSAAPPTSSSRNMPKAGRARGGAQEKKVVHPYSRKAAYMARAEAKLTRKEKVKSDKARRLNLIGEKLLWFQNQLDSGKLEYSKQEACEMIERYLHRFDGELQQIELANSIKGRQGRLHGSREAVLKQSIERERAEFEGNGFEIPDIINSKHLKTFREWNGDLKKLPNIKMRKVSAKGTDSKPTTEQRIEEEEEEEEPVDSEEDACQDSDELLDDDL</sequence>
<accession>A0A3B1IRS2</accession>
<dbReference type="PANTHER" id="PTHR13349">
    <property type="entry name" value="TRANSLATION MACHINERY-ASSOCIATED PROTEIN 16"/>
    <property type="match status" value="1"/>
</dbReference>
<reference evidence="8" key="1">
    <citation type="submission" date="2013-03" db="EMBL/GenBank/DDBJ databases">
        <authorList>
            <person name="Jeffery W."/>
            <person name="Warren W."/>
            <person name="Wilson R.K."/>
        </authorList>
    </citation>
    <scope>NUCLEOTIDE SEQUENCE</scope>
    <source>
        <strain evidence="8">female</strain>
    </source>
</reference>
<evidence type="ECO:0000313" key="7">
    <source>
        <dbReference type="Ensembl" id="ENSAMXP00000032426.1"/>
    </source>
</evidence>
<dbReference type="GeneTree" id="ENSGT00390000004179"/>
<comment type="function">
    <text evidence="2">Involved in the biogenesis of the 60S ribosomal subunit in the nucleus.</text>
</comment>
<dbReference type="AlphaFoldDB" id="A0A3B1IRS2"/>
<feature type="region of interest" description="Disordered" evidence="5">
    <location>
        <begin position="99"/>
        <end position="119"/>
    </location>
</feature>
<dbReference type="Bgee" id="ENSAMXG00000031931">
    <property type="expression patterns" value="Expressed in camera-type eye and 13 other cell types or tissues"/>
</dbReference>
<keyword evidence="6" id="KW-0812">Transmembrane</keyword>
<keyword evidence="8" id="KW-1185">Reference proteome</keyword>
<dbReference type="Gene3D" id="1.20.1440.170">
    <property type="entry name" value="Translation machinery-associated protein 16-like"/>
    <property type="match status" value="1"/>
</dbReference>
<dbReference type="InterPro" id="IPR021346">
    <property type="entry name" value="Tma16"/>
</dbReference>
<dbReference type="FunCoup" id="A0A3B1IRS2">
    <property type="interactions" value="954"/>
</dbReference>
<evidence type="ECO:0000256" key="4">
    <source>
        <dbReference type="ARBA" id="ARBA00034132"/>
    </source>
</evidence>
<evidence type="ECO:0000256" key="3">
    <source>
        <dbReference type="ARBA" id="ARBA00034127"/>
    </source>
</evidence>
<reference evidence="7" key="4">
    <citation type="submission" date="2025-09" db="UniProtKB">
        <authorList>
            <consortium name="Ensembl"/>
        </authorList>
    </citation>
    <scope>IDENTIFICATION</scope>
</reference>
<evidence type="ECO:0000256" key="6">
    <source>
        <dbReference type="SAM" id="Phobius"/>
    </source>
</evidence>
<dbReference type="PANTHER" id="PTHR13349:SF2">
    <property type="entry name" value="TRANSLATION MACHINERY-ASSOCIATED PROTEIN 16"/>
    <property type="match status" value="1"/>
</dbReference>
<feature type="transmembrane region" description="Helical" evidence="6">
    <location>
        <begin position="7"/>
        <end position="30"/>
    </location>
</feature>
<dbReference type="Proteomes" id="UP000018467">
    <property type="component" value="Unassembled WGS sequence"/>
</dbReference>